<proteinExistence type="predicted"/>
<dbReference type="Gene3D" id="3.40.50.1460">
    <property type="match status" value="1"/>
</dbReference>
<dbReference type="AlphaFoldDB" id="A0A3B0ZWR7"/>
<sequence>MVFIAVITNNALAENHALLVGIANYHIKPLAGPKNDVLLLQSILRDKWSFKKQNITLILDKAGTKKNILNNIKSLYQRSKPGDTVFIYLSGHGTSAKDSAFKSTLPTTSGAFIPIDIESVRNRDKLIDSLIIGRKDLKPLLQLFDNNGRHVFVAIDACFSGNTVRGLYSEHKLNSRYLAVDEILAGSRSYRSSNNSPQTKALKSDAKIKSEAYPYNNIYYLAASGEYEPAQDIKPDMLERYPTIDGKPHGAFTDTLLRILNDDFDADTNRDGVISYSELKKALRYFMRIRGFDHTPQGLPSLAEDRTGLAARAIFGQNQKRVFKNTKKQNINLPGIKQVNSSLPLNSARALFSKNTLLPIMVDKALPKVLALVKNIKQLKLVDHNGQLRIRKKGNTILFISHAGDLIMSLPNPSTKKIINAIQNQLWIRQLVDVPIKQDFNIDFDMFASGRSSTLVAGDTLGLAIKTSETAHLLIVNINAQGQVAVLYPYVESELRPLQAYKLLVFKELSKVVAPFGREYLQVYAFKESNNNYRELIAKSFTRDSAEAQKLLYLIKNETISKARSSLELVTSGLN</sequence>
<organism evidence="2">
    <name type="scientific">hydrothermal vent metagenome</name>
    <dbReference type="NCBI Taxonomy" id="652676"/>
    <lineage>
        <taxon>unclassified sequences</taxon>
        <taxon>metagenomes</taxon>
        <taxon>ecological metagenomes</taxon>
    </lineage>
</organism>
<dbReference type="Pfam" id="PF00656">
    <property type="entry name" value="Peptidase_C14"/>
    <property type="match status" value="1"/>
</dbReference>
<dbReference type="InterPro" id="IPR011600">
    <property type="entry name" value="Pept_C14_caspase"/>
</dbReference>
<dbReference type="SUPFAM" id="SSF52129">
    <property type="entry name" value="Caspase-like"/>
    <property type="match status" value="1"/>
</dbReference>
<dbReference type="EMBL" id="UOFS01000026">
    <property type="protein sequence ID" value="VAW96231.1"/>
    <property type="molecule type" value="Genomic_DNA"/>
</dbReference>
<dbReference type="InterPro" id="IPR002048">
    <property type="entry name" value="EF_hand_dom"/>
</dbReference>
<dbReference type="GO" id="GO:0006508">
    <property type="term" value="P:proteolysis"/>
    <property type="evidence" value="ECO:0007669"/>
    <property type="project" value="InterPro"/>
</dbReference>
<dbReference type="PROSITE" id="PS50222">
    <property type="entry name" value="EF_HAND_2"/>
    <property type="match status" value="1"/>
</dbReference>
<feature type="domain" description="EF-hand" evidence="1">
    <location>
        <begin position="267"/>
        <end position="289"/>
    </location>
</feature>
<evidence type="ECO:0000259" key="1">
    <source>
        <dbReference type="PROSITE" id="PS50222"/>
    </source>
</evidence>
<dbReference type="GO" id="GO:0005737">
    <property type="term" value="C:cytoplasm"/>
    <property type="evidence" value="ECO:0007669"/>
    <property type="project" value="TreeGrafter"/>
</dbReference>
<dbReference type="GO" id="GO:0005509">
    <property type="term" value="F:calcium ion binding"/>
    <property type="evidence" value="ECO:0007669"/>
    <property type="project" value="InterPro"/>
</dbReference>
<dbReference type="PANTHER" id="PTHR48104:SF30">
    <property type="entry name" value="METACASPASE-1"/>
    <property type="match status" value="1"/>
</dbReference>
<dbReference type="GO" id="GO:0004197">
    <property type="term" value="F:cysteine-type endopeptidase activity"/>
    <property type="evidence" value="ECO:0007669"/>
    <property type="project" value="InterPro"/>
</dbReference>
<gene>
    <name evidence="2" type="ORF">MNBD_GAMMA22-1261</name>
</gene>
<evidence type="ECO:0000313" key="2">
    <source>
        <dbReference type="EMBL" id="VAW96231.1"/>
    </source>
</evidence>
<dbReference type="PANTHER" id="PTHR48104">
    <property type="entry name" value="METACASPASE-4"/>
    <property type="match status" value="1"/>
</dbReference>
<dbReference type="InterPro" id="IPR018247">
    <property type="entry name" value="EF_Hand_1_Ca_BS"/>
</dbReference>
<dbReference type="InterPro" id="IPR050452">
    <property type="entry name" value="Metacaspase"/>
</dbReference>
<dbReference type="PROSITE" id="PS00018">
    <property type="entry name" value="EF_HAND_1"/>
    <property type="match status" value="1"/>
</dbReference>
<name>A0A3B0ZWR7_9ZZZZ</name>
<reference evidence="2" key="1">
    <citation type="submission" date="2018-06" db="EMBL/GenBank/DDBJ databases">
        <authorList>
            <person name="Zhirakovskaya E."/>
        </authorList>
    </citation>
    <scope>NUCLEOTIDE SEQUENCE</scope>
</reference>
<accession>A0A3B0ZWR7</accession>
<protein>
    <recommendedName>
        <fullName evidence="1">EF-hand domain-containing protein</fullName>
    </recommendedName>
</protein>
<dbReference type="InterPro" id="IPR029030">
    <property type="entry name" value="Caspase-like_dom_sf"/>
</dbReference>